<dbReference type="InterPro" id="IPR007358">
    <property type="entry name" value="Nucleoid_associated_NdpA"/>
</dbReference>
<protein>
    <submittedName>
        <fullName evidence="1">Nucleoid-associated protein</fullName>
    </submittedName>
</protein>
<reference evidence="1 2" key="1">
    <citation type="submission" date="2020-07" db="EMBL/GenBank/DDBJ databases">
        <title>Roseicoccus Jingziensis gen. nov., sp. nov., isolated from coastal seawater.</title>
        <authorList>
            <person name="Feng X."/>
        </authorList>
    </citation>
    <scope>NUCLEOTIDE SEQUENCE [LARGE SCALE GENOMIC DNA]</scope>
    <source>
        <strain evidence="1 2">N1E253</strain>
    </source>
</reference>
<dbReference type="Pfam" id="PF04245">
    <property type="entry name" value="NA37"/>
    <property type="match status" value="1"/>
</dbReference>
<sequence length="351" mass="40490">MTHTLNFKRAKLTTLTLAQVGNSLRSEPLRTSNELCRFSNDDTGVLTLSFLKPFRNLERRALSHDSSLDLNEVYRYATEIFKDPEELLNHGRKIARHLYKTSKHPNIKAGDLCIALIDDVLVNGEPLRALSIIKSESRVPFLEVSDSEGNLQLITHRGISPEKIDKGCLIVNCDAEGGFLVYTFDKASSDAHFWMRDFLGVKYRKDNDYVTKRYADMAVDFAKEGLPEDMEAEKKCRVANRAMNYFEERDEFDLKGFREEALQEPEIIEQFDEFRGKQDEDDGEPLPESFEIDKKIAKKSSNRYRSTIKLDSGVNISFAPAFKEADEDVIERGEDSQRQKKWIKIYYEEEI</sequence>
<dbReference type="GO" id="GO:0009295">
    <property type="term" value="C:nucleoid"/>
    <property type="evidence" value="ECO:0007669"/>
    <property type="project" value="InterPro"/>
</dbReference>
<evidence type="ECO:0000313" key="1">
    <source>
        <dbReference type="EMBL" id="NWK56845.1"/>
    </source>
</evidence>
<dbReference type="AlphaFoldDB" id="A0A851GNZ1"/>
<gene>
    <name evidence="1" type="ORF">HW115_14575</name>
</gene>
<name>A0A851GNZ1_9BACT</name>
<dbReference type="RefSeq" id="WP_178933676.1">
    <property type="nucleotide sequence ID" value="NZ_JACBAZ010000006.1"/>
</dbReference>
<evidence type="ECO:0000313" key="2">
    <source>
        <dbReference type="Proteomes" id="UP000557872"/>
    </source>
</evidence>
<keyword evidence="2" id="KW-1185">Reference proteome</keyword>
<dbReference type="EMBL" id="JACBAZ010000006">
    <property type="protein sequence ID" value="NWK56845.1"/>
    <property type="molecule type" value="Genomic_DNA"/>
</dbReference>
<comment type="caution">
    <text evidence="1">The sequence shown here is derived from an EMBL/GenBank/DDBJ whole genome shotgun (WGS) entry which is preliminary data.</text>
</comment>
<dbReference type="Proteomes" id="UP000557872">
    <property type="component" value="Unassembled WGS sequence"/>
</dbReference>
<organism evidence="1 2">
    <name type="scientific">Oceaniferula marina</name>
    <dbReference type="NCBI Taxonomy" id="2748318"/>
    <lineage>
        <taxon>Bacteria</taxon>
        <taxon>Pseudomonadati</taxon>
        <taxon>Verrucomicrobiota</taxon>
        <taxon>Verrucomicrobiia</taxon>
        <taxon>Verrucomicrobiales</taxon>
        <taxon>Verrucomicrobiaceae</taxon>
        <taxon>Oceaniferula</taxon>
    </lineage>
</organism>
<accession>A0A851GNZ1</accession>
<proteinExistence type="predicted"/>